<reference evidence="2 3" key="1">
    <citation type="submission" date="2022-12" db="EMBL/GenBank/DDBJ databases">
        <title>Dasania phycosphaerae sp. nov., isolated from particulate material of the south coast of Korea.</title>
        <authorList>
            <person name="Jiang Y."/>
        </authorList>
    </citation>
    <scope>NUCLEOTIDE SEQUENCE [LARGE SCALE GENOMIC DNA]</scope>
    <source>
        <strain evidence="2 3">GY-19</strain>
    </source>
</reference>
<name>A0A9J6RIJ0_9GAMM</name>
<dbReference type="RefSeq" id="WP_258329947.1">
    <property type="nucleotide sequence ID" value="NZ_JAPTGG010000001.1"/>
</dbReference>
<sequence>MKILVAGASGLLGSYLLPFLRRQIGDNKTITSDCEVIGQAYKNLKDAGFIQADFTKKNDVKRVLDQIKPDLIINLICLSDVDLCERDINLSYALNVSVVESIVDWLVKNDSSHLIQISTDHVYDSPGLNKEGEVIIRNQYAFSKYAGELSALMAGATVLRTNFFGNSLCDRRKSFSDWVISSCKSKLDIELFSDVMFNPLSMQTLSEMICKVVESPVAGVFNLGSNKGMSKSDFSFFLADSLQLNSDCLREASFEQVKTRLGLTARPKDMLMNVEKFERAFNVSLPTLEDEILTLSI</sequence>
<dbReference type="Pfam" id="PF04321">
    <property type="entry name" value="RmlD_sub_bind"/>
    <property type="match status" value="1"/>
</dbReference>
<dbReference type="InterPro" id="IPR036291">
    <property type="entry name" value="NAD(P)-bd_dom_sf"/>
</dbReference>
<dbReference type="Gene3D" id="3.40.50.720">
    <property type="entry name" value="NAD(P)-binding Rossmann-like Domain"/>
    <property type="match status" value="1"/>
</dbReference>
<dbReference type="PANTHER" id="PTHR43242">
    <property type="entry name" value="NAD(P)-BINDING ROSSMANN-FOLD SUPERFAMILY PROTEIN"/>
    <property type="match status" value="1"/>
</dbReference>
<protein>
    <submittedName>
        <fullName evidence="2">Sugar nucleotide-binding protein</fullName>
    </submittedName>
</protein>
<dbReference type="InterPro" id="IPR029903">
    <property type="entry name" value="RmlD-like-bd"/>
</dbReference>
<evidence type="ECO:0000313" key="3">
    <source>
        <dbReference type="Proteomes" id="UP001069090"/>
    </source>
</evidence>
<dbReference type="EMBL" id="JAPTGG010000001">
    <property type="protein sequence ID" value="MCZ0863805.1"/>
    <property type="molecule type" value="Genomic_DNA"/>
</dbReference>
<evidence type="ECO:0000313" key="2">
    <source>
        <dbReference type="EMBL" id="MCZ0863805.1"/>
    </source>
</evidence>
<proteinExistence type="predicted"/>
<gene>
    <name evidence="2" type="ORF">O0V09_01250</name>
</gene>
<accession>A0A9J6RIJ0</accession>
<comment type="caution">
    <text evidence="2">The sequence shown here is derived from an EMBL/GenBank/DDBJ whole genome shotgun (WGS) entry which is preliminary data.</text>
</comment>
<organism evidence="2 3">
    <name type="scientific">Dasania phycosphaerae</name>
    <dbReference type="NCBI Taxonomy" id="2950436"/>
    <lineage>
        <taxon>Bacteria</taxon>
        <taxon>Pseudomonadati</taxon>
        <taxon>Pseudomonadota</taxon>
        <taxon>Gammaproteobacteria</taxon>
        <taxon>Cellvibrionales</taxon>
        <taxon>Spongiibacteraceae</taxon>
        <taxon>Dasania</taxon>
    </lineage>
</organism>
<dbReference type="AlphaFoldDB" id="A0A9J6RIJ0"/>
<dbReference type="Gene3D" id="3.90.25.10">
    <property type="entry name" value="UDP-galactose 4-epimerase, domain 1"/>
    <property type="match status" value="1"/>
</dbReference>
<evidence type="ECO:0000259" key="1">
    <source>
        <dbReference type="Pfam" id="PF04321"/>
    </source>
</evidence>
<keyword evidence="3" id="KW-1185">Reference proteome</keyword>
<dbReference type="SUPFAM" id="SSF51735">
    <property type="entry name" value="NAD(P)-binding Rossmann-fold domains"/>
    <property type="match status" value="1"/>
</dbReference>
<feature type="domain" description="RmlD-like substrate binding" evidence="1">
    <location>
        <begin position="1"/>
        <end position="291"/>
    </location>
</feature>
<dbReference type="Proteomes" id="UP001069090">
    <property type="component" value="Unassembled WGS sequence"/>
</dbReference>
<dbReference type="PANTHER" id="PTHR43242:SF1">
    <property type="entry name" value="NAD(P)-BINDING ROSSMANN-FOLD SUPERFAMILY PROTEIN"/>
    <property type="match status" value="1"/>
</dbReference>